<keyword evidence="1" id="KW-1185">Reference proteome</keyword>
<evidence type="ECO:0000313" key="2">
    <source>
        <dbReference type="WBParaSite" id="nRc.2.0.1.t40207-RA"/>
    </source>
</evidence>
<organism evidence="1 2">
    <name type="scientific">Romanomermis culicivorax</name>
    <name type="common">Nematode worm</name>
    <dbReference type="NCBI Taxonomy" id="13658"/>
    <lineage>
        <taxon>Eukaryota</taxon>
        <taxon>Metazoa</taxon>
        <taxon>Ecdysozoa</taxon>
        <taxon>Nematoda</taxon>
        <taxon>Enoplea</taxon>
        <taxon>Dorylaimia</taxon>
        <taxon>Mermithida</taxon>
        <taxon>Mermithoidea</taxon>
        <taxon>Mermithidae</taxon>
        <taxon>Romanomermis</taxon>
    </lineage>
</organism>
<accession>A0A915KMY6</accession>
<dbReference type="WBParaSite" id="nRc.2.0.1.t40207-RA">
    <property type="protein sequence ID" value="nRc.2.0.1.t40207-RA"/>
    <property type="gene ID" value="nRc.2.0.1.g40207"/>
</dbReference>
<protein>
    <submittedName>
        <fullName evidence="2">Uncharacterized protein</fullName>
    </submittedName>
</protein>
<dbReference type="Proteomes" id="UP000887565">
    <property type="component" value="Unplaced"/>
</dbReference>
<name>A0A915KMY6_ROMCU</name>
<proteinExistence type="predicted"/>
<sequence>MPGTGFGDDCILRDEHDGFEGSANRITLYIPLTDSLEMMLEPAFTIMQQKWARNYVESLIKKNTQMSSIKTENSHLA</sequence>
<evidence type="ECO:0000313" key="1">
    <source>
        <dbReference type="Proteomes" id="UP000887565"/>
    </source>
</evidence>
<reference evidence="2" key="1">
    <citation type="submission" date="2022-11" db="UniProtKB">
        <authorList>
            <consortium name="WormBaseParasite"/>
        </authorList>
    </citation>
    <scope>IDENTIFICATION</scope>
</reference>
<dbReference type="AlphaFoldDB" id="A0A915KMY6"/>